<dbReference type="EMBL" id="NIGF01000002">
    <property type="protein sequence ID" value="PQV65129.1"/>
    <property type="molecule type" value="Genomic_DNA"/>
</dbReference>
<evidence type="ECO:0000313" key="1">
    <source>
        <dbReference type="EMBL" id="PQV65129.1"/>
    </source>
</evidence>
<keyword evidence="2" id="KW-1185">Reference proteome</keyword>
<proteinExistence type="predicted"/>
<dbReference type="AlphaFoldDB" id="A0A2S8SWJ4"/>
<dbReference type="InParanoid" id="A0A2S8SWJ4"/>
<accession>A0A2S8SWJ4</accession>
<sequence>MSLLESPPEPTPTPAKTRKAGLFNASQLAELDESDAVVLAARKPEWAMLLAARDITAAMVDALAQKSLDCRALLTNSKAQKGDSKTHTQLAGEARGEVIGLLQEIQSSARQKFGASADVINSTYYGSTDLRANRATLTQVYNGLKLTLQTETLPGITPTLIAQLTQEFDEYEAALDGKSSVQGGSANDYQAAVAMLAEVTKERQTIQFAANGAFPARDKANRETRKAFKIPPDQNFVG</sequence>
<organism evidence="1 2">
    <name type="scientific">Abditibacterium utsteinense</name>
    <dbReference type="NCBI Taxonomy" id="1960156"/>
    <lineage>
        <taxon>Bacteria</taxon>
        <taxon>Pseudomonadati</taxon>
        <taxon>Abditibacteriota</taxon>
        <taxon>Abditibacteriia</taxon>
        <taxon>Abditibacteriales</taxon>
        <taxon>Abditibacteriaceae</taxon>
        <taxon>Abditibacterium</taxon>
    </lineage>
</organism>
<reference evidence="1 2" key="1">
    <citation type="journal article" date="2018" name="Syst. Appl. Microbiol.">
        <title>Abditibacterium utsteinense sp. nov., the first cultivated member of candidate phylum FBP, isolated from ice-free Antarctic soil samples.</title>
        <authorList>
            <person name="Tahon G."/>
            <person name="Tytgat B."/>
            <person name="Lebbe L."/>
            <person name="Carlier A."/>
            <person name="Willems A."/>
        </authorList>
    </citation>
    <scope>NUCLEOTIDE SEQUENCE [LARGE SCALE GENOMIC DNA]</scope>
    <source>
        <strain evidence="1 2">LMG 29911</strain>
    </source>
</reference>
<protein>
    <submittedName>
        <fullName evidence="1">Uncharacterized protein</fullName>
    </submittedName>
</protein>
<evidence type="ECO:0000313" key="2">
    <source>
        <dbReference type="Proteomes" id="UP000237684"/>
    </source>
</evidence>
<comment type="caution">
    <text evidence="1">The sequence shown here is derived from an EMBL/GenBank/DDBJ whole genome shotgun (WGS) entry which is preliminary data.</text>
</comment>
<dbReference type="Proteomes" id="UP000237684">
    <property type="component" value="Unassembled WGS sequence"/>
</dbReference>
<gene>
    <name evidence="1" type="ORF">B1R32_102136</name>
</gene>
<name>A0A2S8SWJ4_9BACT</name>
<dbReference type="RefSeq" id="WP_105482444.1">
    <property type="nucleotide sequence ID" value="NZ_NIGF01000002.1"/>
</dbReference>